<evidence type="ECO:0008006" key="4">
    <source>
        <dbReference type="Google" id="ProtNLM"/>
    </source>
</evidence>
<feature type="signal peptide" evidence="1">
    <location>
        <begin position="1"/>
        <end position="16"/>
    </location>
</feature>
<dbReference type="EMBL" id="KZ666025">
    <property type="protein sequence ID" value="PPR96548.1"/>
    <property type="molecule type" value="Genomic_DNA"/>
</dbReference>
<evidence type="ECO:0000313" key="3">
    <source>
        <dbReference type="Proteomes" id="UP000239757"/>
    </source>
</evidence>
<name>A0A2P5WZN3_GOSBA</name>
<dbReference type="Proteomes" id="UP000239757">
    <property type="component" value="Unassembled WGS sequence"/>
</dbReference>
<dbReference type="AlphaFoldDB" id="A0A2P5WZN3"/>
<keyword evidence="1" id="KW-0732">Signal</keyword>
<accession>A0A2P5WZN3</accession>
<organism evidence="2 3">
    <name type="scientific">Gossypium barbadense</name>
    <name type="common">Sea Island cotton</name>
    <name type="synonym">Hibiscus barbadensis</name>
    <dbReference type="NCBI Taxonomy" id="3634"/>
    <lineage>
        <taxon>Eukaryota</taxon>
        <taxon>Viridiplantae</taxon>
        <taxon>Streptophyta</taxon>
        <taxon>Embryophyta</taxon>
        <taxon>Tracheophyta</taxon>
        <taxon>Spermatophyta</taxon>
        <taxon>Magnoliopsida</taxon>
        <taxon>eudicotyledons</taxon>
        <taxon>Gunneridae</taxon>
        <taxon>Pentapetalae</taxon>
        <taxon>rosids</taxon>
        <taxon>malvids</taxon>
        <taxon>Malvales</taxon>
        <taxon>Malvaceae</taxon>
        <taxon>Malvoideae</taxon>
        <taxon>Gossypium</taxon>
    </lineage>
</organism>
<evidence type="ECO:0000313" key="2">
    <source>
        <dbReference type="EMBL" id="PPR96548.1"/>
    </source>
</evidence>
<gene>
    <name evidence="2" type="ORF">GOBAR_AA24123</name>
</gene>
<feature type="chain" id="PRO_5015176510" description="Secreted protein" evidence="1">
    <location>
        <begin position="17"/>
        <end position="91"/>
    </location>
</feature>
<protein>
    <recommendedName>
        <fullName evidence="4">Secreted protein</fullName>
    </recommendedName>
</protein>
<reference evidence="2 3" key="1">
    <citation type="submission" date="2015-01" db="EMBL/GenBank/DDBJ databases">
        <title>Genome of allotetraploid Gossypium barbadense reveals genomic plasticity and fiber elongation in cotton evolution.</title>
        <authorList>
            <person name="Chen X."/>
            <person name="Liu X."/>
            <person name="Zhao B."/>
            <person name="Zheng H."/>
            <person name="Hu Y."/>
            <person name="Lu G."/>
            <person name="Yang C."/>
            <person name="Chen J."/>
            <person name="Shan C."/>
            <person name="Zhang L."/>
            <person name="Zhou Y."/>
            <person name="Wang L."/>
            <person name="Guo W."/>
            <person name="Bai Y."/>
            <person name="Ruan J."/>
            <person name="Shangguan X."/>
            <person name="Mao Y."/>
            <person name="Jiang J."/>
            <person name="Zhu Y."/>
            <person name="Lei J."/>
            <person name="Kang H."/>
            <person name="Chen S."/>
            <person name="He X."/>
            <person name="Wang R."/>
            <person name="Wang Y."/>
            <person name="Chen J."/>
            <person name="Wang L."/>
            <person name="Yu S."/>
            <person name="Wang B."/>
            <person name="Wei J."/>
            <person name="Song S."/>
            <person name="Lu X."/>
            <person name="Gao Z."/>
            <person name="Gu W."/>
            <person name="Deng X."/>
            <person name="Ma D."/>
            <person name="Wang S."/>
            <person name="Liang W."/>
            <person name="Fang L."/>
            <person name="Cai C."/>
            <person name="Zhu X."/>
            <person name="Zhou B."/>
            <person name="Zhang Y."/>
            <person name="Chen Z."/>
            <person name="Xu S."/>
            <person name="Zhu R."/>
            <person name="Wang S."/>
            <person name="Zhang T."/>
            <person name="Zhao G."/>
        </authorList>
    </citation>
    <scope>NUCLEOTIDE SEQUENCE [LARGE SCALE GENOMIC DNA]</scope>
    <source>
        <strain evidence="3">cv. Xinhai21</strain>
        <tissue evidence="2">Leaf</tissue>
    </source>
</reference>
<sequence length="91" mass="9141">MTLTLVVGATCGLIARFSVPVVNNHGSSCVGSCLPTASSGFNPSGCWGGAPSHAATSRMKFPWVSSNPLALWDTNAGHQFGPLEGAAGPLG</sequence>
<evidence type="ECO:0000256" key="1">
    <source>
        <dbReference type="SAM" id="SignalP"/>
    </source>
</evidence>
<proteinExistence type="predicted"/>